<dbReference type="Gene3D" id="3.30.565.10">
    <property type="entry name" value="Histidine kinase-like ATPase, C-terminal domain"/>
    <property type="match status" value="1"/>
</dbReference>
<evidence type="ECO:0000256" key="16">
    <source>
        <dbReference type="PROSITE-ProRule" id="PRU00110"/>
    </source>
</evidence>
<protein>
    <recommendedName>
        <fullName evidence="15">Sensory/regulatory protein RpfC</fullName>
        <ecNumber evidence="3">2.7.13.3</ecNumber>
    </recommendedName>
</protein>
<feature type="domain" description="Response regulatory" evidence="20">
    <location>
        <begin position="1198"/>
        <end position="1318"/>
    </location>
</feature>
<dbReference type="InterPro" id="IPR003594">
    <property type="entry name" value="HATPase_dom"/>
</dbReference>
<dbReference type="InterPro" id="IPR001789">
    <property type="entry name" value="Sig_transdc_resp-reg_receiver"/>
</dbReference>
<feature type="modified residue" description="Phosphohistidine" evidence="16">
    <location>
        <position position="1602"/>
    </location>
</feature>
<dbReference type="InterPro" id="IPR036641">
    <property type="entry name" value="HPT_dom_sf"/>
</dbReference>
<dbReference type="CDD" id="cd17546">
    <property type="entry name" value="REC_hyHK_CKI1_RcsC-like"/>
    <property type="match status" value="2"/>
</dbReference>
<keyword evidence="8" id="KW-0547">Nucleotide-binding</keyword>
<keyword evidence="11 18" id="KW-1133">Transmembrane helix</keyword>
<comment type="caution">
    <text evidence="25">The sequence shown here is derived from an EMBL/GenBank/DDBJ whole genome shotgun (WGS) entry which is preliminary data.</text>
</comment>
<dbReference type="InterPro" id="IPR000014">
    <property type="entry name" value="PAS"/>
</dbReference>
<dbReference type="EC" id="2.7.13.3" evidence="3"/>
<gene>
    <name evidence="25" type="ORF">CCC_03562</name>
</gene>
<dbReference type="InterPro" id="IPR003661">
    <property type="entry name" value="HisK_dim/P_dom"/>
</dbReference>
<feature type="domain" description="PAS" evidence="21">
    <location>
        <begin position="846"/>
        <end position="872"/>
    </location>
</feature>
<sequence length="1666" mass="180757">MGLVVLANVVLIGRVISPQLDMQARVQSGIAGQQLMGLGLEAASRISAERGPSNGALGSELPLPPERTEALKAARTATDAALRQVVESLDKSPSLRHGAAVRNSLFAAGSQLETARRQIDALIARPRPERADQEVAAAVGGMVKVLPLMAPGLNVIETNLAQADPALINYVTISRLSTEMRDFAGQIGSIFTAPYVARRPLTVDELAQVERSLGTIAALDTQLRLAIDKTGSPPDLLAALATIDAEFFGGGLPLIRRIRDVGRSSGEYGMNAAEFAKIYVPQMNSILGLRAAALAAIADRMIHLEHETDATLRFNLLLTVIVVMSVLACFLLIRLRMSRPLSQVHRALGQLARGEDHMDLPVARRHDEIGEVVEALTQLAAVVRDRAHESYVSGLVARITADLQAAEDFESLARGLFSNMAPVIDLGFAVYFRCDGETGELVECGGYARHGDAPARSPSDGLVAECAAERREILISNPPEGYLKIRTGLLSAAPGAILLLPVVGGDECLGVIEMATMKPIEGRDRDVLDAVLPVLAMRMEILARSERTRQLLLATQRQAGELTAQQERIQALLSEQDAIFDNAPMGIMYTASGRIQRANPAMAELLGYTVESMKGLEASRLFATADSYREFGGLVAPKLGAGEGIHQEWDLIRGDGQLFSAMISAKGVRLEGLERASIWIVEDITERKRLEREMRESGERLRRILENSPAGVSINTEDGHSLFSNQRMAEMLATTPEELSHRSATEFWFDPTDRQEFIATLRRDGYVRDYQSRFVRADGTPITVLLASALTEFADGRYLVSWAYDITERQKAEDAVRFAGAEQQAIFEAATVGIAFLKNRVIVRGNPQLDRLFGYEPGELVGQSTRIWFPDDESFADVGDAYEALSRGEVHQREQCYVRKDGTRFWCRISGSAIDPSDLSRGAVWMLEDVTDARAAAEALAKARDVAEDAAKTKSDFLANMSHEIRTPMNAIIGMSHLALKTELNPRQRDYVKKIQQSGQHLLGIINDILDFSKIEAGKLEVEVTEVHLDKVLENVGNLISDKASAKGLELLFDLGAGVPLDLMGDSLRLGQVLINYANNAVKFTEEGEIVVAVRLLEDLGAEVMLRFEVRDTGIGLTEEQKARLFQSFQQADTSTTRKFGGTGLGLAISKKLAELMGGEVGVDSVPGEGSTFWFTARMGKGKPRAPLLPEPELVGRRMLVVDDNENARAVLVDMLSSMSFEVDSVEGGAAAIDAIREAMLDQPYEVVFLDWQMPGMDGLEVAERIHDIRLPFPPHLIMVTAYGREEIIKGAQAADIGEVLVKPVNPAALFDSIMRVFASDDRRSEEDEGTEGGTVDVSGLKGVRVLLVEDNELNQEVASEILGDAGLVVDIAANGQIAVDKAKTGHYDLILMDMQMPVMDGVTATREIRAMGFQDLPIIAMTANAMQADREKCLEAGMNDHIAKPIDPDSMFATMMKWLGRQPVAVAAPAASPDEAVAVIARLRALLADSDPEAEELVEAHGDLLRGLLGKKADRFAALVSGYDFDKALKLLPAEAKEDGRRNLPEIDPDIFDFEVMGSIYKWDLERLRPILAGFLDDAAAKVAKIEAAQPEDTALREIAHGLKGAANTAGAIRLGRLAADMESSAKADNTAALAMLAPLMAPTLDELKGALAPFLSSVTEKASS</sequence>
<comment type="subunit">
    <text evidence="14">At low DSF concentrations, interacts with RpfF.</text>
</comment>
<dbReference type="InterPro" id="IPR004358">
    <property type="entry name" value="Sig_transdc_His_kin-like_C"/>
</dbReference>
<proteinExistence type="predicted"/>
<evidence type="ECO:0000256" key="2">
    <source>
        <dbReference type="ARBA" id="ARBA00004651"/>
    </source>
</evidence>
<comment type="subcellular location">
    <subcellularLocation>
        <location evidence="2">Cell membrane</location>
        <topology evidence="2">Multi-pass membrane protein</topology>
    </subcellularLocation>
</comment>
<dbReference type="GO" id="GO:0005886">
    <property type="term" value="C:plasma membrane"/>
    <property type="evidence" value="ECO:0007669"/>
    <property type="project" value="UniProtKB-SubCell"/>
</dbReference>
<keyword evidence="6" id="KW-0808">Transferase</keyword>
<feature type="modified residue" description="4-aspartylphosphate" evidence="17">
    <location>
        <position position="1251"/>
    </location>
</feature>
<dbReference type="Pfam" id="PF13185">
    <property type="entry name" value="GAF_2"/>
    <property type="match status" value="1"/>
</dbReference>
<keyword evidence="26" id="KW-1185">Reference proteome</keyword>
<evidence type="ECO:0000256" key="10">
    <source>
        <dbReference type="ARBA" id="ARBA00022840"/>
    </source>
</evidence>
<feature type="domain" description="PAS" evidence="21">
    <location>
        <begin position="697"/>
        <end position="763"/>
    </location>
</feature>
<dbReference type="SUPFAM" id="SSF158472">
    <property type="entry name" value="HAMP domain-like"/>
    <property type="match status" value="1"/>
</dbReference>
<keyword evidence="13 18" id="KW-0472">Membrane</keyword>
<evidence type="ECO:0000256" key="7">
    <source>
        <dbReference type="ARBA" id="ARBA00022692"/>
    </source>
</evidence>
<evidence type="ECO:0000256" key="15">
    <source>
        <dbReference type="ARBA" id="ARBA00068150"/>
    </source>
</evidence>
<dbReference type="PROSITE" id="PS50885">
    <property type="entry name" value="HAMP"/>
    <property type="match status" value="1"/>
</dbReference>
<evidence type="ECO:0000259" key="21">
    <source>
        <dbReference type="PROSITE" id="PS50112"/>
    </source>
</evidence>
<evidence type="ECO:0000256" key="9">
    <source>
        <dbReference type="ARBA" id="ARBA00022777"/>
    </source>
</evidence>
<dbReference type="InterPro" id="IPR036890">
    <property type="entry name" value="HATPase_C_sf"/>
</dbReference>
<dbReference type="PROSITE" id="PS50112">
    <property type="entry name" value="PAS"/>
    <property type="match status" value="2"/>
</dbReference>
<dbReference type="Pfam" id="PF00989">
    <property type="entry name" value="PAS"/>
    <property type="match status" value="1"/>
</dbReference>
<dbReference type="GO" id="GO:0006355">
    <property type="term" value="P:regulation of DNA-templated transcription"/>
    <property type="evidence" value="ECO:0007669"/>
    <property type="project" value="InterPro"/>
</dbReference>
<name>A0A0C2YHV4_PARME</name>
<dbReference type="Gene3D" id="3.30.450.40">
    <property type="match status" value="1"/>
</dbReference>
<organism evidence="25 26">
    <name type="scientific">Paramagnetospirillum magnetotacticum MS-1</name>
    <dbReference type="NCBI Taxonomy" id="272627"/>
    <lineage>
        <taxon>Bacteria</taxon>
        <taxon>Pseudomonadati</taxon>
        <taxon>Pseudomonadota</taxon>
        <taxon>Alphaproteobacteria</taxon>
        <taxon>Rhodospirillales</taxon>
        <taxon>Magnetospirillaceae</taxon>
        <taxon>Paramagnetospirillum</taxon>
    </lineage>
</organism>
<dbReference type="Proteomes" id="UP000031971">
    <property type="component" value="Unassembled WGS sequence"/>
</dbReference>
<dbReference type="InterPro" id="IPR003660">
    <property type="entry name" value="HAMP_dom"/>
</dbReference>
<evidence type="ECO:0000313" key="25">
    <source>
        <dbReference type="EMBL" id="KIL99344.1"/>
    </source>
</evidence>
<feature type="domain" description="PAC" evidence="22">
    <location>
        <begin position="891"/>
        <end position="942"/>
    </location>
</feature>
<dbReference type="PRINTS" id="PR00344">
    <property type="entry name" value="BCTRLSENSOR"/>
</dbReference>
<dbReference type="SMART" id="SM00388">
    <property type="entry name" value="HisKA"/>
    <property type="match status" value="1"/>
</dbReference>
<dbReference type="PROSITE" id="PS50894">
    <property type="entry name" value="HPT"/>
    <property type="match status" value="1"/>
</dbReference>
<dbReference type="CDD" id="cd00130">
    <property type="entry name" value="PAS"/>
    <property type="match status" value="3"/>
</dbReference>
<dbReference type="FunFam" id="1.10.287.130:FF:000002">
    <property type="entry name" value="Two-component osmosensing histidine kinase"/>
    <property type="match status" value="1"/>
</dbReference>
<dbReference type="PROSITE" id="PS50109">
    <property type="entry name" value="HIS_KIN"/>
    <property type="match status" value="1"/>
</dbReference>
<evidence type="ECO:0000256" key="3">
    <source>
        <dbReference type="ARBA" id="ARBA00012438"/>
    </source>
</evidence>
<dbReference type="Gene3D" id="3.30.450.20">
    <property type="entry name" value="PAS domain"/>
    <property type="match status" value="3"/>
</dbReference>
<evidence type="ECO:0000256" key="13">
    <source>
        <dbReference type="ARBA" id="ARBA00023136"/>
    </source>
</evidence>
<evidence type="ECO:0000259" key="20">
    <source>
        <dbReference type="PROSITE" id="PS50110"/>
    </source>
</evidence>
<keyword evidence="10" id="KW-0067">ATP-binding</keyword>
<dbReference type="GO" id="GO:0005524">
    <property type="term" value="F:ATP binding"/>
    <property type="evidence" value="ECO:0007669"/>
    <property type="project" value="UniProtKB-KW"/>
</dbReference>
<dbReference type="SUPFAM" id="SSF47384">
    <property type="entry name" value="Homodimeric domain of signal transducing histidine kinase"/>
    <property type="match status" value="1"/>
</dbReference>
<accession>A0A0C2YHV4</accession>
<evidence type="ECO:0000259" key="19">
    <source>
        <dbReference type="PROSITE" id="PS50109"/>
    </source>
</evidence>
<dbReference type="SMART" id="SM00086">
    <property type="entry name" value="PAC"/>
    <property type="match status" value="3"/>
</dbReference>
<evidence type="ECO:0000259" key="22">
    <source>
        <dbReference type="PROSITE" id="PS50113"/>
    </source>
</evidence>
<evidence type="ECO:0000259" key="23">
    <source>
        <dbReference type="PROSITE" id="PS50885"/>
    </source>
</evidence>
<reference evidence="25 26" key="1">
    <citation type="submission" date="2015-01" db="EMBL/GenBank/DDBJ databases">
        <title>Genome Sequence of Magnetospirillum magnetotacticum Strain MS-1.</title>
        <authorList>
            <person name="Marinov G.K."/>
            <person name="Smalley M.D."/>
            <person name="DeSalvo G."/>
        </authorList>
    </citation>
    <scope>NUCLEOTIDE SEQUENCE [LARGE SCALE GENOMIC DNA]</scope>
    <source>
        <strain evidence="25 26">MS-1</strain>
    </source>
</reference>
<dbReference type="PANTHER" id="PTHR45339">
    <property type="entry name" value="HYBRID SIGNAL TRANSDUCTION HISTIDINE KINASE J"/>
    <property type="match status" value="1"/>
</dbReference>
<feature type="domain" description="HAMP" evidence="23">
    <location>
        <begin position="335"/>
        <end position="388"/>
    </location>
</feature>
<feature type="domain" description="Response regulatory" evidence="20">
    <location>
        <begin position="1345"/>
        <end position="1460"/>
    </location>
</feature>
<dbReference type="Gene3D" id="1.20.120.160">
    <property type="entry name" value="HPT domain"/>
    <property type="match status" value="1"/>
</dbReference>
<dbReference type="Gene3D" id="3.40.50.2300">
    <property type="match status" value="2"/>
</dbReference>
<dbReference type="STRING" id="272627.CCC_03562"/>
<keyword evidence="7 18" id="KW-0812">Transmembrane</keyword>
<dbReference type="SMART" id="SM00448">
    <property type="entry name" value="REC"/>
    <property type="match status" value="2"/>
</dbReference>
<evidence type="ECO:0000256" key="17">
    <source>
        <dbReference type="PROSITE-ProRule" id="PRU00169"/>
    </source>
</evidence>
<evidence type="ECO:0000256" key="6">
    <source>
        <dbReference type="ARBA" id="ARBA00022679"/>
    </source>
</evidence>
<comment type="catalytic activity">
    <reaction evidence="1">
        <text>ATP + protein L-histidine = ADP + protein N-phospho-L-histidine.</text>
        <dbReference type="EC" id="2.7.13.3"/>
    </reaction>
</comment>
<dbReference type="SMART" id="SM00304">
    <property type="entry name" value="HAMP"/>
    <property type="match status" value="1"/>
</dbReference>
<dbReference type="NCBIfam" id="TIGR00229">
    <property type="entry name" value="sensory_box"/>
    <property type="match status" value="3"/>
</dbReference>
<dbReference type="PROSITE" id="PS50110">
    <property type="entry name" value="RESPONSE_REGULATORY"/>
    <property type="match status" value="2"/>
</dbReference>
<dbReference type="SUPFAM" id="SSF47226">
    <property type="entry name" value="Histidine-containing phosphotransfer domain, HPT domain"/>
    <property type="match status" value="1"/>
</dbReference>
<evidence type="ECO:0000256" key="12">
    <source>
        <dbReference type="ARBA" id="ARBA00023012"/>
    </source>
</evidence>
<dbReference type="Gene3D" id="6.10.340.10">
    <property type="match status" value="1"/>
</dbReference>
<dbReference type="FunFam" id="3.30.565.10:FF:000010">
    <property type="entry name" value="Sensor histidine kinase RcsC"/>
    <property type="match status" value="1"/>
</dbReference>
<dbReference type="InterPro" id="IPR008207">
    <property type="entry name" value="Sig_transdc_His_kin_Hpt_dom"/>
</dbReference>
<dbReference type="SUPFAM" id="SSF55781">
    <property type="entry name" value="GAF domain-like"/>
    <property type="match status" value="1"/>
</dbReference>
<dbReference type="SMART" id="SM00387">
    <property type="entry name" value="HATPase_c"/>
    <property type="match status" value="1"/>
</dbReference>
<dbReference type="PROSITE" id="PS50113">
    <property type="entry name" value="PAC"/>
    <property type="match status" value="3"/>
</dbReference>
<evidence type="ECO:0000256" key="1">
    <source>
        <dbReference type="ARBA" id="ARBA00000085"/>
    </source>
</evidence>
<keyword evidence="4" id="KW-1003">Cell membrane</keyword>
<dbReference type="CDD" id="cd00082">
    <property type="entry name" value="HisKA"/>
    <property type="match status" value="1"/>
</dbReference>
<dbReference type="InterPro" id="IPR001610">
    <property type="entry name" value="PAC"/>
</dbReference>
<dbReference type="EMBL" id="JXSL01000025">
    <property type="protein sequence ID" value="KIL99344.1"/>
    <property type="molecule type" value="Genomic_DNA"/>
</dbReference>
<dbReference type="InterPro" id="IPR029016">
    <property type="entry name" value="GAF-like_dom_sf"/>
</dbReference>
<feature type="modified residue" description="4-aspartylphosphate" evidence="17">
    <location>
        <position position="1394"/>
    </location>
</feature>
<feature type="domain" description="PAC" evidence="22">
    <location>
        <begin position="768"/>
        <end position="818"/>
    </location>
</feature>
<keyword evidence="9 25" id="KW-0418">Kinase</keyword>
<dbReference type="SUPFAM" id="SSF55874">
    <property type="entry name" value="ATPase domain of HSP90 chaperone/DNA topoisomerase II/histidine kinase"/>
    <property type="match status" value="1"/>
</dbReference>
<evidence type="ECO:0000256" key="8">
    <source>
        <dbReference type="ARBA" id="ARBA00022741"/>
    </source>
</evidence>
<keyword evidence="12" id="KW-0902">Two-component regulatory system</keyword>
<dbReference type="Pfam" id="PF00072">
    <property type="entry name" value="Response_reg"/>
    <property type="match status" value="2"/>
</dbReference>
<dbReference type="InterPro" id="IPR035965">
    <property type="entry name" value="PAS-like_dom_sf"/>
</dbReference>
<dbReference type="InterPro" id="IPR036097">
    <property type="entry name" value="HisK_dim/P_sf"/>
</dbReference>
<evidence type="ECO:0000256" key="14">
    <source>
        <dbReference type="ARBA" id="ARBA00064003"/>
    </source>
</evidence>
<evidence type="ECO:0000256" key="4">
    <source>
        <dbReference type="ARBA" id="ARBA00022475"/>
    </source>
</evidence>
<feature type="domain" description="HPt" evidence="24">
    <location>
        <begin position="1565"/>
        <end position="1656"/>
    </location>
</feature>
<dbReference type="SMART" id="SM00091">
    <property type="entry name" value="PAS"/>
    <property type="match status" value="3"/>
</dbReference>
<evidence type="ECO:0000256" key="11">
    <source>
        <dbReference type="ARBA" id="ARBA00022989"/>
    </source>
</evidence>
<evidence type="ECO:0000256" key="18">
    <source>
        <dbReference type="SAM" id="Phobius"/>
    </source>
</evidence>
<dbReference type="Gene3D" id="1.10.287.130">
    <property type="match status" value="1"/>
</dbReference>
<dbReference type="CDD" id="cd16922">
    <property type="entry name" value="HATPase_EvgS-ArcB-TorS-like"/>
    <property type="match status" value="1"/>
</dbReference>
<dbReference type="Pfam" id="PF02518">
    <property type="entry name" value="HATPase_c"/>
    <property type="match status" value="1"/>
</dbReference>
<dbReference type="SUPFAM" id="SSF55785">
    <property type="entry name" value="PYP-like sensor domain (PAS domain)"/>
    <property type="match status" value="3"/>
</dbReference>
<evidence type="ECO:0000313" key="26">
    <source>
        <dbReference type="Proteomes" id="UP000031971"/>
    </source>
</evidence>
<dbReference type="InterPro" id="IPR011006">
    <property type="entry name" value="CheY-like_superfamily"/>
</dbReference>
<dbReference type="Pfam" id="PF00672">
    <property type="entry name" value="HAMP"/>
    <property type="match status" value="1"/>
</dbReference>
<keyword evidence="5 17" id="KW-0597">Phosphoprotein</keyword>
<evidence type="ECO:0000256" key="5">
    <source>
        <dbReference type="ARBA" id="ARBA00022553"/>
    </source>
</evidence>
<dbReference type="Pfam" id="PF01627">
    <property type="entry name" value="Hpt"/>
    <property type="match status" value="1"/>
</dbReference>
<feature type="domain" description="PAC" evidence="22">
    <location>
        <begin position="645"/>
        <end position="696"/>
    </location>
</feature>
<dbReference type="Pfam" id="PF00512">
    <property type="entry name" value="HisKA"/>
    <property type="match status" value="1"/>
</dbReference>
<dbReference type="Pfam" id="PF13426">
    <property type="entry name" value="PAS_9"/>
    <property type="match status" value="2"/>
</dbReference>
<dbReference type="PANTHER" id="PTHR45339:SF1">
    <property type="entry name" value="HYBRID SIGNAL TRANSDUCTION HISTIDINE KINASE J"/>
    <property type="match status" value="1"/>
</dbReference>
<dbReference type="InterPro" id="IPR000700">
    <property type="entry name" value="PAS-assoc_C"/>
</dbReference>
<dbReference type="InterPro" id="IPR005467">
    <property type="entry name" value="His_kinase_dom"/>
</dbReference>
<feature type="domain" description="Histidine kinase" evidence="19">
    <location>
        <begin position="960"/>
        <end position="1181"/>
    </location>
</feature>
<feature type="transmembrane region" description="Helical" evidence="18">
    <location>
        <begin position="314"/>
        <end position="333"/>
    </location>
</feature>
<dbReference type="SUPFAM" id="SSF52172">
    <property type="entry name" value="CheY-like"/>
    <property type="match status" value="2"/>
</dbReference>
<dbReference type="InterPro" id="IPR013767">
    <property type="entry name" value="PAS_fold"/>
</dbReference>
<dbReference type="InterPro" id="IPR003018">
    <property type="entry name" value="GAF"/>
</dbReference>
<dbReference type="GO" id="GO:0000155">
    <property type="term" value="F:phosphorelay sensor kinase activity"/>
    <property type="evidence" value="ECO:0007669"/>
    <property type="project" value="InterPro"/>
</dbReference>
<evidence type="ECO:0000259" key="24">
    <source>
        <dbReference type="PROSITE" id="PS50894"/>
    </source>
</evidence>